<dbReference type="InterPro" id="IPR040358">
    <property type="entry name" value="At4g22758-like"/>
</dbReference>
<name>A0A8J5ZXV8_9ROSI</name>
<dbReference type="PROSITE" id="PS51257">
    <property type="entry name" value="PROKAR_LIPOPROTEIN"/>
    <property type="match status" value="1"/>
</dbReference>
<proteinExistence type="predicted"/>
<dbReference type="OrthoDB" id="1919859at2759"/>
<evidence type="ECO:0000313" key="2">
    <source>
        <dbReference type="EMBL" id="KAG8500089.1"/>
    </source>
</evidence>
<dbReference type="PANTHER" id="PTHR33270">
    <property type="entry name" value="BNAC05G50380D PROTEIN"/>
    <property type="match status" value="1"/>
</dbReference>
<dbReference type="PANTHER" id="PTHR33270:SF18">
    <property type="entry name" value="OS02G0324700 PROTEIN"/>
    <property type="match status" value="1"/>
</dbReference>
<keyword evidence="3" id="KW-1185">Reference proteome</keyword>
<dbReference type="Pfam" id="PF23156">
    <property type="entry name" value="DUF7054"/>
    <property type="match status" value="1"/>
</dbReference>
<dbReference type="InterPro" id="IPR055482">
    <property type="entry name" value="DUF7054"/>
</dbReference>
<evidence type="ECO:0000313" key="3">
    <source>
        <dbReference type="Proteomes" id="UP000701853"/>
    </source>
</evidence>
<organism evidence="2 3">
    <name type="scientific">Gossypium anomalum</name>
    <dbReference type="NCBI Taxonomy" id="47600"/>
    <lineage>
        <taxon>Eukaryota</taxon>
        <taxon>Viridiplantae</taxon>
        <taxon>Streptophyta</taxon>
        <taxon>Embryophyta</taxon>
        <taxon>Tracheophyta</taxon>
        <taxon>Spermatophyta</taxon>
        <taxon>Magnoliopsida</taxon>
        <taxon>eudicotyledons</taxon>
        <taxon>Gunneridae</taxon>
        <taxon>Pentapetalae</taxon>
        <taxon>rosids</taxon>
        <taxon>malvids</taxon>
        <taxon>Malvales</taxon>
        <taxon>Malvaceae</taxon>
        <taxon>Malvoideae</taxon>
        <taxon>Gossypium</taxon>
    </lineage>
</organism>
<accession>A0A8J5ZXV8</accession>
<gene>
    <name evidence="2" type="ORF">CXB51_003601</name>
</gene>
<dbReference type="AlphaFoldDB" id="A0A8J5ZXV8"/>
<comment type="caution">
    <text evidence="2">The sequence shown here is derived from an EMBL/GenBank/DDBJ whole genome shotgun (WGS) entry which is preliminary data.</text>
</comment>
<protein>
    <recommendedName>
        <fullName evidence="1">DUF7054 domain-containing protein</fullName>
    </recommendedName>
</protein>
<reference evidence="2 3" key="1">
    <citation type="journal article" date="2021" name="bioRxiv">
        <title>The Gossypium anomalum genome as a resource for cotton improvement and evolutionary analysis of hybrid incompatibility.</title>
        <authorList>
            <person name="Grover C.E."/>
            <person name="Yuan D."/>
            <person name="Arick M.A."/>
            <person name="Miller E.R."/>
            <person name="Hu G."/>
            <person name="Peterson D.G."/>
            <person name="Wendel J.F."/>
            <person name="Udall J.A."/>
        </authorList>
    </citation>
    <scope>NUCLEOTIDE SEQUENCE [LARGE SCALE GENOMIC DNA]</scope>
    <source>
        <strain evidence="2">JFW-Udall</strain>
        <tissue evidence="2">Leaf</tissue>
    </source>
</reference>
<sequence length="114" mass="12544">MVHYKQKKNLGCKGNRLLISVSVLGSCGPIRFVVNEELVGAVIDIALKSYAREALSPCETIGSIGARNFMLCKKPSTEKKIENNGRTNKAISRKATGNWKAWINKSLNLKISSH</sequence>
<feature type="domain" description="DUF7054" evidence="1">
    <location>
        <begin position="14"/>
        <end position="57"/>
    </location>
</feature>
<evidence type="ECO:0000259" key="1">
    <source>
        <dbReference type="Pfam" id="PF23156"/>
    </source>
</evidence>
<dbReference type="Proteomes" id="UP000701853">
    <property type="component" value="Chromosome 2"/>
</dbReference>
<dbReference type="EMBL" id="JAHUZN010000002">
    <property type="protein sequence ID" value="KAG8500089.1"/>
    <property type="molecule type" value="Genomic_DNA"/>
</dbReference>